<keyword evidence="1 3" id="KW-0285">Flavoprotein</keyword>
<dbReference type="EMBL" id="CADCWE010000234">
    <property type="protein sequence ID" value="CAA9559160.1"/>
    <property type="molecule type" value="Genomic_DNA"/>
</dbReference>
<sequence length="277" mass="31133">MTAPSEEFRCEFADREDLIAYLKAQFPEAAARDDRVSPIRGGRRAADAAMKRLDPVDYAASRNYLSGTVTRLSPYLRYGVVGMAELRDAILHRAGRKGVATKLLNELGWRDYFQRRYAQIGNGVWQDQGRLGTGYAPDEYGEELPEDIATGTTGLACIDAFSVQLRTIGYLHNHARLWLAAYLVHWRRVRWQTGARWFLGHLLDGDPASNNLNWQWVAGALGHRPYVFTRENLEQYIEGAYCAGCPLYGRCPFEGSHADHAARLFRPEPGLPTGGAR</sequence>
<dbReference type="SUPFAM" id="SSF48173">
    <property type="entry name" value="Cryptochrome/photolyase FAD-binding domain"/>
    <property type="match status" value="1"/>
</dbReference>
<dbReference type="PANTHER" id="PTHR11455:SF18">
    <property type="entry name" value="SI:CH1073-390K14.1"/>
    <property type="match status" value="1"/>
</dbReference>
<comment type="cofactor">
    <cofactor evidence="3">
        <name>FAD</name>
        <dbReference type="ChEBI" id="CHEBI:57692"/>
    </cofactor>
    <text evidence="3">Binds 1 FAD per subunit.</text>
</comment>
<feature type="binding site" evidence="3">
    <location>
        <begin position="204"/>
        <end position="206"/>
    </location>
    <ligand>
        <name>FAD</name>
        <dbReference type="ChEBI" id="CHEBI:57692"/>
    </ligand>
</feature>
<gene>
    <name evidence="5" type="ORF">AVDCRST_MAG73-3530</name>
</gene>
<feature type="binding site" evidence="3">
    <location>
        <begin position="106"/>
        <end position="113"/>
    </location>
    <ligand>
        <name>FAD</name>
        <dbReference type="ChEBI" id="CHEBI:57692"/>
    </ligand>
</feature>
<dbReference type="GO" id="GO:0003677">
    <property type="term" value="F:DNA binding"/>
    <property type="evidence" value="ECO:0007669"/>
    <property type="project" value="TreeGrafter"/>
</dbReference>
<protein>
    <submittedName>
        <fullName evidence="5">Deoxyribodipyrimidine photolyase</fullName>
        <ecNumber evidence="5">4.1.99.3</ecNumber>
    </submittedName>
</protein>
<organism evidence="5">
    <name type="scientific">uncultured Thermomicrobiales bacterium</name>
    <dbReference type="NCBI Taxonomy" id="1645740"/>
    <lineage>
        <taxon>Bacteria</taxon>
        <taxon>Pseudomonadati</taxon>
        <taxon>Thermomicrobiota</taxon>
        <taxon>Thermomicrobia</taxon>
        <taxon>Thermomicrobiales</taxon>
        <taxon>environmental samples</taxon>
    </lineage>
</organism>
<evidence type="ECO:0000256" key="1">
    <source>
        <dbReference type="ARBA" id="ARBA00022630"/>
    </source>
</evidence>
<dbReference type="GO" id="GO:0003904">
    <property type="term" value="F:deoxyribodipyrimidine photo-lyase activity"/>
    <property type="evidence" value="ECO:0007669"/>
    <property type="project" value="UniProtKB-EC"/>
</dbReference>
<proteinExistence type="predicted"/>
<dbReference type="GO" id="GO:0043153">
    <property type="term" value="P:entrainment of circadian clock by photoperiod"/>
    <property type="evidence" value="ECO:0007669"/>
    <property type="project" value="TreeGrafter"/>
</dbReference>
<dbReference type="Gene3D" id="1.25.40.80">
    <property type="match status" value="1"/>
</dbReference>
<evidence type="ECO:0000259" key="4">
    <source>
        <dbReference type="Pfam" id="PF03441"/>
    </source>
</evidence>
<dbReference type="InterPro" id="IPR002081">
    <property type="entry name" value="Cryptochrome/DNA_photolyase_1"/>
</dbReference>
<dbReference type="Gene3D" id="1.10.579.10">
    <property type="entry name" value="DNA Cyclobutane Dipyrimidine Photolyase, subunit A, domain 3"/>
    <property type="match status" value="1"/>
</dbReference>
<reference evidence="5" key="1">
    <citation type="submission" date="2020-02" db="EMBL/GenBank/DDBJ databases">
        <authorList>
            <person name="Meier V. D."/>
        </authorList>
    </citation>
    <scope>NUCLEOTIDE SEQUENCE</scope>
    <source>
        <strain evidence="5">AVDCRST_MAG73</strain>
    </source>
</reference>
<dbReference type="GO" id="GO:0032922">
    <property type="term" value="P:circadian regulation of gene expression"/>
    <property type="evidence" value="ECO:0007669"/>
    <property type="project" value="TreeGrafter"/>
</dbReference>
<dbReference type="InterPro" id="IPR036134">
    <property type="entry name" value="Crypto/Photolyase_FAD-like_sf"/>
</dbReference>
<keyword evidence="5" id="KW-0456">Lyase</keyword>
<keyword evidence="2 3" id="KW-0274">FAD</keyword>
<dbReference type="GO" id="GO:0071949">
    <property type="term" value="F:FAD binding"/>
    <property type="evidence" value="ECO:0007669"/>
    <property type="project" value="TreeGrafter"/>
</dbReference>
<dbReference type="Pfam" id="PF03441">
    <property type="entry name" value="FAD_binding_7"/>
    <property type="match status" value="1"/>
</dbReference>
<name>A0A6J4UX07_9BACT</name>
<evidence type="ECO:0000256" key="3">
    <source>
        <dbReference type="PIRSR" id="PIRSR602081-1"/>
    </source>
</evidence>
<dbReference type="PANTHER" id="PTHR11455">
    <property type="entry name" value="CRYPTOCHROME"/>
    <property type="match status" value="1"/>
</dbReference>
<dbReference type="AlphaFoldDB" id="A0A6J4UX07"/>
<dbReference type="InterPro" id="IPR005101">
    <property type="entry name" value="Cryptochr/Photolyase_FAD-bd"/>
</dbReference>
<feature type="binding site" evidence="3">
    <location>
        <position position="58"/>
    </location>
    <ligand>
        <name>FAD</name>
        <dbReference type="ChEBI" id="CHEBI:57692"/>
    </ligand>
</feature>
<dbReference type="GO" id="GO:0005737">
    <property type="term" value="C:cytoplasm"/>
    <property type="evidence" value="ECO:0007669"/>
    <property type="project" value="TreeGrafter"/>
</dbReference>
<evidence type="ECO:0000313" key="5">
    <source>
        <dbReference type="EMBL" id="CAA9559160.1"/>
    </source>
</evidence>
<feature type="domain" description="Cryptochrome/DNA photolyase FAD-binding" evidence="4">
    <location>
        <begin position="104"/>
        <end position="223"/>
    </location>
</feature>
<evidence type="ECO:0000256" key="2">
    <source>
        <dbReference type="ARBA" id="ARBA00022827"/>
    </source>
</evidence>
<accession>A0A6J4UX07</accession>
<dbReference type="EC" id="4.1.99.3" evidence="5"/>